<dbReference type="InterPro" id="IPR031329">
    <property type="entry name" value="NEUT/ALK_ceramidase_N"/>
</dbReference>
<dbReference type="GO" id="GO:0046872">
    <property type="term" value="F:metal ion binding"/>
    <property type="evidence" value="ECO:0007669"/>
    <property type="project" value="UniProtKB-KW"/>
</dbReference>
<evidence type="ECO:0000313" key="11">
    <source>
        <dbReference type="Proteomes" id="UP000678393"/>
    </source>
</evidence>
<keyword evidence="6" id="KW-0862">Zinc</keyword>
<dbReference type="GO" id="GO:0017040">
    <property type="term" value="F:N-acylsphingosine amidohydrolase activity"/>
    <property type="evidence" value="ECO:0007669"/>
    <property type="project" value="UniProtKB-UniRule"/>
</dbReference>
<accession>A0A8S3YIN6</accession>
<evidence type="ECO:0000256" key="6">
    <source>
        <dbReference type="PIRSR" id="PIRSR606823-2"/>
    </source>
</evidence>
<dbReference type="Gene3D" id="2.60.40.2300">
    <property type="entry name" value="Neutral/alkaline non-lysosomal ceramidase, C-terminal domain"/>
    <property type="match status" value="1"/>
</dbReference>
<feature type="active site" description="Nucleophile" evidence="5">
    <location>
        <position position="56"/>
    </location>
</feature>
<dbReference type="InterPro" id="IPR038445">
    <property type="entry name" value="NCDase_C_sf"/>
</dbReference>
<dbReference type="PANTHER" id="PTHR12670:SF1">
    <property type="entry name" value="NEUTRAL CERAMIDASE"/>
    <property type="match status" value="1"/>
</dbReference>
<evidence type="ECO:0000256" key="3">
    <source>
        <dbReference type="ARBA" id="ARBA00019235"/>
    </source>
</evidence>
<evidence type="ECO:0000313" key="10">
    <source>
        <dbReference type="EMBL" id="CAG5114790.1"/>
    </source>
</evidence>
<proteinExistence type="inferred from homology"/>
<dbReference type="GO" id="GO:0042759">
    <property type="term" value="P:long-chain fatty acid biosynthetic process"/>
    <property type="evidence" value="ECO:0007669"/>
    <property type="project" value="TreeGrafter"/>
</dbReference>
<evidence type="ECO:0000256" key="4">
    <source>
        <dbReference type="ARBA" id="ARBA00022801"/>
    </source>
</evidence>
<dbReference type="GO" id="GO:0046512">
    <property type="term" value="P:sphingosine biosynthetic process"/>
    <property type="evidence" value="ECO:0007669"/>
    <property type="project" value="TreeGrafter"/>
</dbReference>
<comment type="caution">
    <text evidence="10">The sequence shown here is derived from an EMBL/GenBank/DDBJ whole genome shotgun (WGS) entry which is preliminary data.</text>
</comment>
<dbReference type="InterPro" id="IPR006823">
    <property type="entry name" value="Ceramidase_alk"/>
</dbReference>
<feature type="domain" description="Neutral/alkaline non-lysosomal ceramidase N-terminal" evidence="8">
    <location>
        <begin position="1"/>
        <end position="308"/>
    </location>
</feature>
<dbReference type="GO" id="GO:0005576">
    <property type="term" value="C:extracellular region"/>
    <property type="evidence" value="ECO:0007669"/>
    <property type="project" value="TreeGrafter"/>
</dbReference>
<dbReference type="Pfam" id="PF04734">
    <property type="entry name" value="Ceramidase_alk"/>
    <property type="match status" value="1"/>
</dbReference>
<comment type="catalytic activity">
    <reaction evidence="7">
        <text>an N-acylsphing-4-enine + H2O = sphing-4-enine + a fatty acid</text>
        <dbReference type="Rhea" id="RHEA:20856"/>
        <dbReference type="ChEBI" id="CHEBI:15377"/>
        <dbReference type="ChEBI" id="CHEBI:28868"/>
        <dbReference type="ChEBI" id="CHEBI:52639"/>
        <dbReference type="ChEBI" id="CHEBI:57756"/>
        <dbReference type="EC" id="3.5.1.23"/>
    </reaction>
</comment>
<evidence type="ECO:0000256" key="7">
    <source>
        <dbReference type="RuleBase" id="RU366019"/>
    </source>
</evidence>
<evidence type="ECO:0000259" key="8">
    <source>
        <dbReference type="Pfam" id="PF04734"/>
    </source>
</evidence>
<name>A0A8S3YIN6_9EUPU</name>
<evidence type="ECO:0000259" key="9">
    <source>
        <dbReference type="Pfam" id="PF17048"/>
    </source>
</evidence>
<dbReference type="PANTHER" id="PTHR12670">
    <property type="entry name" value="CERAMIDASE"/>
    <property type="match status" value="1"/>
</dbReference>
<dbReference type="EMBL" id="CAJHNH020000036">
    <property type="protein sequence ID" value="CAG5114790.1"/>
    <property type="molecule type" value="Genomic_DNA"/>
</dbReference>
<organism evidence="10 11">
    <name type="scientific">Candidula unifasciata</name>
    <dbReference type="NCBI Taxonomy" id="100452"/>
    <lineage>
        <taxon>Eukaryota</taxon>
        <taxon>Metazoa</taxon>
        <taxon>Spiralia</taxon>
        <taxon>Lophotrochozoa</taxon>
        <taxon>Mollusca</taxon>
        <taxon>Gastropoda</taxon>
        <taxon>Heterobranchia</taxon>
        <taxon>Euthyneura</taxon>
        <taxon>Panpulmonata</taxon>
        <taxon>Eupulmonata</taxon>
        <taxon>Stylommatophora</taxon>
        <taxon>Helicina</taxon>
        <taxon>Helicoidea</taxon>
        <taxon>Geomitridae</taxon>
        <taxon>Candidula</taxon>
    </lineage>
</organism>
<comment type="similarity">
    <text evidence="1 7">Belongs to the neutral ceramidase family.</text>
</comment>
<feature type="binding site" evidence="6">
    <location>
        <position position="280"/>
    </location>
    <ligand>
        <name>Zn(2+)</name>
        <dbReference type="ChEBI" id="CHEBI:29105"/>
    </ligand>
</feature>
<evidence type="ECO:0000256" key="2">
    <source>
        <dbReference type="ARBA" id="ARBA00011891"/>
    </source>
</evidence>
<keyword evidence="7" id="KW-0746">Sphingolipid metabolism</keyword>
<dbReference type="AlphaFoldDB" id="A0A8S3YIN6"/>
<keyword evidence="7" id="KW-0443">Lipid metabolism</keyword>
<dbReference type="GO" id="GO:0046514">
    <property type="term" value="P:ceramide catabolic process"/>
    <property type="evidence" value="ECO:0007669"/>
    <property type="project" value="InterPro"/>
</dbReference>
<dbReference type="Proteomes" id="UP000678393">
    <property type="component" value="Unassembled WGS sequence"/>
</dbReference>
<evidence type="ECO:0000256" key="1">
    <source>
        <dbReference type="ARBA" id="ARBA00009835"/>
    </source>
</evidence>
<dbReference type="Pfam" id="PF17048">
    <property type="entry name" value="Ceramidse_alk_C"/>
    <property type="match status" value="1"/>
</dbReference>
<dbReference type="OrthoDB" id="191371at2759"/>
<gene>
    <name evidence="10" type="ORF">CUNI_LOCUS348</name>
</gene>
<feature type="binding site" evidence="6">
    <location>
        <position position="5"/>
    </location>
    <ligand>
        <name>Zn(2+)</name>
        <dbReference type="ChEBI" id="CHEBI:29105"/>
    </ligand>
</feature>
<keyword evidence="6" id="KW-0479">Metal-binding</keyword>
<comment type="cofactor">
    <cofactor evidence="6">
        <name>Zn(2+)</name>
        <dbReference type="ChEBI" id="CHEBI:29105"/>
    </cofactor>
    <text evidence="6">Binds 1 zinc ion per subunit.</text>
</comment>
<reference evidence="10" key="1">
    <citation type="submission" date="2021-04" db="EMBL/GenBank/DDBJ databases">
        <authorList>
            <consortium name="Molecular Ecology Group"/>
        </authorList>
    </citation>
    <scope>NUCLEOTIDE SEQUENCE</scope>
</reference>
<feature type="binding site" evidence="6">
    <location>
        <position position="240"/>
    </location>
    <ligand>
        <name>Zn(2+)</name>
        <dbReference type="ChEBI" id="CHEBI:29105"/>
    </ligand>
</feature>
<evidence type="ECO:0000256" key="5">
    <source>
        <dbReference type="PIRSR" id="PIRSR606823-1"/>
    </source>
</evidence>
<dbReference type="EC" id="3.5.1.23" evidence="2 7"/>
<dbReference type="GO" id="GO:0016020">
    <property type="term" value="C:membrane"/>
    <property type="evidence" value="ECO:0007669"/>
    <property type="project" value="GOC"/>
</dbReference>
<feature type="domain" description="Neutral/alkaline non-lysosomal ceramidase C-terminal" evidence="9">
    <location>
        <begin position="312"/>
        <end position="472"/>
    </location>
</feature>
<feature type="non-terminal residue" evidence="10">
    <location>
        <position position="487"/>
    </location>
</feature>
<keyword evidence="11" id="KW-1185">Reference proteome</keyword>
<sequence>WFAVHGTSMNNSNQLLSSDNKGYASQLFEQQVNGDGLPVQGSFVAAFAQSNLGDVSPNTRGPHCLDTGLPCDKETSTCNGKNELCVAFGPGQDMFESTQIIGSNQFHEALNLYNSASFKLSGPVDFRHSYVDMPRQNVTLPDGSKAQLCKPAMGYSFAAGTTDGPGAFDFKQGSTSGSPVWDFVRNLIKAPTAQQVQCHSPKPILLDTGEITVPYLWQPQIVDHQIVRLGQLVIIAVPGELSTMAGRRMRNTVYSTLVETGWPTTTTTVIAGLANEYSSYITTFEEYQIQRYEGASTIYGPHTLQGYLESYKWLASHLAEGTPSAPGPSPPDLLDKQLSFLPGVVFDSAPFGKDFGSVLVDAKPSYTQGSVVTVKFVSANPRNDLKTNDTFLAVENLAGPGNWQVKYTDAHWDTRFKWIRTSTILGHSEAEITWQIPANQMSGLYRIRHFGTRKSLFGGLATFVGQSSQFSVTGVSPRKAFFHVLHM</sequence>
<dbReference type="InterPro" id="IPR031331">
    <property type="entry name" value="NEUT/ALK_ceramidase_C"/>
</dbReference>
<protein>
    <recommendedName>
        <fullName evidence="3 7">Neutral ceramidase</fullName>
        <ecNumber evidence="2 7">3.5.1.23</ecNumber>
    </recommendedName>
</protein>
<keyword evidence="4 7" id="KW-0378">Hydrolase</keyword>